<evidence type="ECO:0000256" key="1">
    <source>
        <dbReference type="ARBA" id="ARBA00004251"/>
    </source>
</evidence>
<evidence type="ECO:0000256" key="4">
    <source>
        <dbReference type="ARBA" id="ARBA00022536"/>
    </source>
</evidence>
<evidence type="ECO:0000256" key="5">
    <source>
        <dbReference type="ARBA" id="ARBA00022679"/>
    </source>
</evidence>
<dbReference type="Pfam" id="PF01453">
    <property type="entry name" value="B_lectin"/>
    <property type="match status" value="1"/>
</dbReference>
<dbReference type="SUPFAM" id="SSF51110">
    <property type="entry name" value="alpha-D-mannose-specific plant lectins"/>
    <property type="match status" value="1"/>
</dbReference>
<evidence type="ECO:0000256" key="15">
    <source>
        <dbReference type="SAM" id="Phobius"/>
    </source>
</evidence>
<evidence type="ECO:0000256" key="6">
    <source>
        <dbReference type="ARBA" id="ARBA00022729"/>
    </source>
</evidence>
<accession>A0AAP0BL16</accession>
<dbReference type="SMART" id="SM00473">
    <property type="entry name" value="PAN_AP"/>
    <property type="match status" value="1"/>
</dbReference>
<evidence type="ECO:0000256" key="3">
    <source>
        <dbReference type="ARBA" id="ARBA00022527"/>
    </source>
</evidence>
<comment type="subcellular location">
    <subcellularLocation>
        <location evidence="1">Cell membrane</location>
        <topology evidence="1">Single-pass type I membrane protein</topology>
    </subcellularLocation>
</comment>
<keyword evidence="5 14" id="KW-0808">Transferase</keyword>
<dbReference type="GO" id="GO:0048544">
    <property type="term" value="P:recognition of pollen"/>
    <property type="evidence" value="ECO:0007669"/>
    <property type="project" value="InterPro"/>
</dbReference>
<comment type="catalytic activity">
    <reaction evidence="12 14">
        <text>L-threonyl-[protein] + ATP = O-phospho-L-threonyl-[protein] + ADP + H(+)</text>
        <dbReference type="Rhea" id="RHEA:46608"/>
        <dbReference type="Rhea" id="RHEA-COMP:11060"/>
        <dbReference type="Rhea" id="RHEA-COMP:11605"/>
        <dbReference type="ChEBI" id="CHEBI:15378"/>
        <dbReference type="ChEBI" id="CHEBI:30013"/>
        <dbReference type="ChEBI" id="CHEBI:30616"/>
        <dbReference type="ChEBI" id="CHEBI:61977"/>
        <dbReference type="ChEBI" id="CHEBI:456216"/>
        <dbReference type="EC" id="2.7.11.1"/>
    </reaction>
</comment>
<dbReference type="SMART" id="SM00220">
    <property type="entry name" value="S_TKc"/>
    <property type="match status" value="1"/>
</dbReference>
<feature type="chain" id="PRO_5042839963" description="Receptor-like serine/threonine-protein kinase" evidence="16">
    <location>
        <begin position="26"/>
        <end position="823"/>
    </location>
</feature>
<gene>
    <name evidence="20" type="primary">SD17</name>
    <name evidence="20" type="ORF">KSP39_PZI009335</name>
</gene>
<dbReference type="InterPro" id="IPR001480">
    <property type="entry name" value="Bulb-type_lectin_dom"/>
</dbReference>
<dbReference type="InterPro" id="IPR008271">
    <property type="entry name" value="Ser/Thr_kinase_AS"/>
</dbReference>
<comment type="caution">
    <text evidence="20">The sequence shown here is derived from an EMBL/GenBank/DDBJ whole genome shotgun (WGS) entry which is preliminary data.</text>
</comment>
<evidence type="ECO:0000256" key="7">
    <source>
        <dbReference type="ARBA" id="ARBA00022741"/>
    </source>
</evidence>
<evidence type="ECO:0000256" key="10">
    <source>
        <dbReference type="ARBA" id="ARBA00023157"/>
    </source>
</evidence>
<dbReference type="InterPro" id="IPR024171">
    <property type="entry name" value="SRK-like_kinase"/>
</dbReference>
<feature type="domain" description="Apple" evidence="19">
    <location>
        <begin position="336"/>
        <end position="417"/>
    </location>
</feature>
<dbReference type="SMART" id="SM00108">
    <property type="entry name" value="B_lectin"/>
    <property type="match status" value="1"/>
</dbReference>
<keyword evidence="11" id="KW-0325">Glycoprotein</keyword>
<feature type="domain" description="Bulb-type lectin" evidence="18">
    <location>
        <begin position="25"/>
        <end position="150"/>
    </location>
</feature>
<dbReference type="InterPro" id="IPR036426">
    <property type="entry name" value="Bulb-type_lectin_dom_sf"/>
</dbReference>
<feature type="domain" description="Protein kinase" evidence="17">
    <location>
        <begin position="503"/>
        <end position="784"/>
    </location>
</feature>
<keyword evidence="15" id="KW-1133">Transmembrane helix</keyword>
<dbReference type="PROSITE" id="PS50011">
    <property type="entry name" value="PROTEIN_KINASE_DOM"/>
    <property type="match status" value="1"/>
</dbReference>
<keyword evidence="8 14" id="KW-0418">Kinase</keyword>
<dbReference type="PANTHER" id="PTHR27002">
    <property type="entry name" value="RECEPTOR-LIKE SERINE/THREONINE-PROTEIN KINASE SD1-8"/>
    <property type="match status" value="1"/>
</dbReference>
<dbReference type="InterPro" id="IPR011009">
    <property type="entry name" value="Kinase-like_dom_sf"/>
</dbReference>
<evidence type="ECO:0000259" key="17">
    <source>
        <dbReference type="PROSITE" id="PS50011"/>
    </source>
</evidence>
<dbReference type="PROSITE" id="PS50927">
    <property type="entry name" value="BULB_LECTIN"/>
    <property type="match status" value="1"/>
</dbReference>
<dbReference type="GO" id="GO:0004674">
    <property type="term" value="F:protein serine/threonine kinase activity"/>
    <property type="evidence" value="ECO:0007669"/>
    <property type="project" value="UniProtKB-KW"/>
</dbReference>
<evidence type="ECO:0000256" key="8">
    <source>
        <dbReference type="ARBA" id="ARBA00022777"/>
    </source>
</evidence>
<dbReference type="FunFam" id="2.90.10.10:FF:000005">
    <property type="entry name" value="G-type lectin S-receptor-like serine/threonine-protein kinase"/>
    <property type="match status" value="1"/>
</dbReference>
<name>A0AAP0BL16_9ASPA</name>
<keyword evidence="3 14" id="KW-0723">Serine/threonine-protein kinase</keyword>
<dbReference type="AlphaFoldDB" id="A0AAP0BL16"/>
<dbReference type="GO" id="GO:0005524">
    <property type="term" value="F:ATP binding"/>
    <property type="evidence" value="ECO:0007669"/>
    <property type="project" value="UniProtKB-KW"/>
</dbReference>
<dbReference type="InterPro" id="IPR000719">
    <property type="entry name" value="Prot_kinase_dom"/>
</dbReference>
<keyword evidence="21" id="KW-1185">Reference proteome</keyword>
<dbReference type="Gene3D" id="1.10.510.10">
    <property type="entry name" value="Transferase(Phosphotransferase) domain 1"/>
    <property type="match status" value="1"/>
</dbReference>
<dbReference type="CDD" id="cd14066">
    <property type="entry name" value="STKc_IRAK"/>
    <property type="match status" value="1"/>
</dbReference>
<dbReference type="InterPro" id="IPR001245">
    <property type="entry name" value="Ser-Thr/Tyr_kinase_cat_dom"/>
</dbReference>
<evidence type="ECO:0000259" key="18">
    <source>
        <dbReference type="PROSITE" id="PS50927"/>
    </source>
</evidence>
<evidence type="ECO:0000256" key="9">
    <source>
        <dbReference type="ARBA" id="ARBA00022840"/>
    </source>
</evidence>
<feature type="signal peptide" evidence="16">
    <location>
        <begin position="1"/>
        <end position="25"/>
    </location>
</feature>
<dbReference type="PIRSF" id="PIRSF000641">
    <property type="entry name" value="SRK"/>
    <property type="match status" value="1"/>
</dbReference>
<evidence type="ECO:0000256" key="11">
    <source>
        <dbReference type="ARBA" id="ARBA00023180"/>
    </source>
</evidence>
<dbReference type="FunFam" id="1.10.510.10:FF:000060">
    <property type="entry name" value="G-type lectin S-receptor-like serine/threonine-protein kinase"/>
    <property type="match status" value="1"/>
</dbReference>
<dbReference type="InterPro" id="IPR000858">
    <property type="entry name" value="S_locus_glycoprot_dom"/>
</dbReference>
<dbReference type="GO" id="GO:0005886">
    <property type="term" value="C:plasma membrane"/>
    <property type="evidence" value="ECO:0007669"/>
    <property type="project" value="UniProtKB-SubCell"/>
</dbReference>
<dbReference type="CDD" id="cd00028">
    <property type="entry name" value="B_lectin"/>
    <property type="match status" value="1"/>
</dbReference>
<dbReference type="EC" id="2.7.11.1" evidence="14"/>
<dbReference type="Pfam" id="PF08276">
    <property type="entry name" value="PAN_2"/>
    <property type="match status" value="1"/>
</dbReference>
<reference evidence="20 21" key="1">
    <citation type="journal article" date="2022" name="Nat. Plants">
        <title>Genomes of leafy and leafless Platanthera orchids illuminate the evolution of mycoheterotrophy.</title>
        <authorList>
            <person name="Li M.H."/>
            <person name="Liu K.W."/>
            <person name="Li Z."/>
            <person name="Lu H.C."/>
            <person name="Ye Q.L."/>
            <person name="Zhang D."/>
            <person name="Wang J.Y."/>
            <person name="Li Y.F."/>
            <person name="Zhong Z.M."/>
            <person name="Liu X."/>
            <person name="Yu X."/>
            <person name="Liu D.K."/>
            <person name="Tu X.D."/>
            <person name="Liu B."/>
            <person name="Hao Y."/>
            <person name="Liao X.Y."/>
            <person name="Jiang Y.T."/>
            <person name="Sun W.H."/>
            <person name="Chen J."/>
            <person name="Chen Y.Q."/>
            <person name="Ai Y."/>
            <person name="Zhai J.W."/>
            <person name="Wu S.S."/>
            <person name="Zhou Z."/>
            <person name="Hsiao Y.Y."/>
            <person name="Wu W.L."/>
            <person name="Chen Y.Y."/>
            <person name="Lin Y.F."/>
            <person name="Hsu J.L."/>
            <person name="Li C.Y."/>
            <person name="Wang Z.W."/>
            <person name="Zhao X."/>
            <person name="Zhong W.Y."/>
            <person name="Ma X.K."/>
            <person name="Ma L."/>
            <person name="Huang J."/>
            <person name="Chen G.Z."/>
            <person name="Huang M.Z."/>
            <person name="Huang L."/>
            <person name="Peng D.H."/>
            <person name="Luo Y.B."/>
            <person name="Zou S.Q."/>
            <person name="Chen S.P."/>
            <person name="Lan S."/>
            <person name="Tsai W.C."/>
            <person name="Van de Peer Y."/>
            <person name="Liu Z.J."/>
        </authorList>
    </citation>
    <scope>NUCLEOTIDE SEQUENCE [LARGE SCALE GENOMIC DNA]</scope>
    <source>
        <strain evidence="20">Lor287</strain>
    </source>
</reference>
<dbReference type="Pfam" id="PF00954">
    <property type="entry name" value="S_locus_glycop"/>
    <property type="match status" value="1"/>
</dbReference>
<keyword evidence="10" id="KW-1015">Disulfide bond</keyword>
<comment type="similarity">
    <text evidence="14">Belongs to the protein kinase superfamily. Ser/Thr protein kinase family.</text>
</comment>
<keyword evidence="15" id="KW-0812">Transmembrane</keyword>
<sequence length="823" mass="90965">MRNLILFTSIFLIFYILSSLAAAAADTLNSGQNLTDGDTLLSAGNTFALGFFSPDNSKNRYVGIWYSNITVFTVVWVANRQSPITAQSTGALKLTSTGSLLLTSNQISTPLWSTAAAAAAPEGSFVAQLLDSGNFVVRRNDSNVSGEFIWQSFDHPTDTLLAGMKFGPDLRSGLSRSLTSWAGPSDPSPGKYTMAIDLEGVPQLIIKSEWAMVWRGGPWNGAGFVGAASELNYDTVSYMSYYRATRYEIYYSYDNVRGVVTRVVIGGDGMDRHLIWFDPPGYWGVLWSGPNDACDRLSACGAYSVCDISKYPSLCSCLPGFESNSGACVRTRPLRCDVADGFAAVNRVKLPDTSAAMMEGELDLESCRERCLRNCSCTAYARANVTAGGRGCIMWSSELTDMKVFTSGGQDLYVRLAATGGGKKNKSWIFIIVAATVTLLLIASFICFKKLRRAGRAEGNSHSEQPALRWNDELSNKFEVSKETSSDFFLFQFSQIAEATENFAPSNKLGEGGFGPVYKGKLLDGQYIAVKRLSARSGQGLEEFKNEISLIAKLQHRNLVRLLGCCFEGEEKLLVYEYMSNKSLDLFLFDPNQKAKLDWATRFQIIEGIVQGLLYLHKHSRLTIIHRDLKASNILLDDDLRPKISDFGMARIFSSNESELNATNKVVGTYGYISPEYAMKGHFSTKSDVFSFGVLMLEIITGKRNSGFHQHGSSLNLLAYAWELWRERRWVELADDSLGRVYPLDELSKYVHVALLCVQERAVDRPSTSDLLTMLISDNAHLSYPNQPAFFMVEMAARVRSSPISINKSHSLNEITITGIDGR</sequence>
<keyword evidence="9 14" id="KW-0067">ATP-binding</keyword>
<dbReference type="Gene3D" id="3.30.200.20">
    <property type="entry name" value="Phosphorylase Kinase, domain 1"/>
    <property type="match status" value="1"/>
</dbReference>
<dbReference type="PANTHER" id="PTHR27002:SF616">
    <property type="entry name" value="RECEPTOR-LIKE SERINE_THREONINE-PROTEIN KINASE"/>
    <property type="match status" value="1"/>
</dbReference>
<feature type="transmembrane region" description="Helical" evidence="15">
    <location>
        <begin position="428"/>
        <end position="448"/>
    </location>
</feature>
<dbReference type="PROSITE" id="PS50948">
    <property type="entry name" value="PAN"/>
    <property type="match status" value="1"/>
</dbReference>
<dbReference type="GO" id="GO:0051707">
    <property type="term" value="P:response to other organism"/>
    <property type="evidence" value="ECO:0007669"/>
    <property type="project" value="UniProtKB-ARBA"/>
</dbReference>
<dbReference type="FunFam" id="3.30.200.20:FF:000195">
    <property type="entry name" value="G-type lectin S-receptor-like serine/threonine-protein kinase"/>
    <property type="match status" value="1"/>
</dbReference>
<dbReference type="PROSITE" id="PS00108">
    <property type="entry name" value="PROTEIN_KINASE_ST"/>
    <property type="match status" value="1"/>
</dbReference>
<proteinExistence type="inferred from homology"/>
<dbReference type="SUPFAM" id="SSF56112">
    <property type="entry name" value="Protein kinase-like (PK-like)"/>
    <property type="match status" value="1"/>
</dbReference>
<keyword evidence="7 14" id="KW-0547">Nucleotide-binding</keyword>
<evidence type="ECO:0000256" key="13">
    <source>
        <dbReference type="ARBA" id="ARBA00048679"/>
    </source>
</evidence>
<dbReference type="Gene3D" id="2.90.10.10">
    <property type="entry name" value="Bulb-type lectin domain"/>
    <property type="match status" value="1"/>
</dbReference>
<dbReference type="Pfam" id="PF07714">
    <property type="entry name" value="PK_Tyr_Ser-Thr"/>
    <property type="match status" value="1"/>
</dbReference>
<keyword evidence="20" id="KW-0675">Receptor</keyword>
<dbReference type="CDD" id="cd01098">
    <property type="entry name" value="PAN_AP_plant"/>
    <property type="match status" value="1"/>
</dbReference>
<evidence type="ECO:0000259" key="19">
    <source>
        <dbReference type="PROSITE" id="PS50948"/>
    </source>
</evidence>
<keyword evidence="6 16" id="KW-0732">Signal</keyword>
<evidence type="ECO:0000313" key="20">
    <source>
        <dbReference type="EMBL" id="KAK8942941.1"/>
    </source>
</evidence>
<comment type="catalytic activity">
    <reaction evidence="13 14">
        <text>L-seryl-[protein] + ATP = O-phospho-L-seryl-[protein] + ADP + H(+)</text>
        <dbReference type="Rhea" id="RHEA:17989"/>
        <dbReference type="Rhea" id="RHEA-COMP:9863"/>
        <dbReference type="Rhea" id="RHEA-COMP:11604"/>
        <dbReference type="ChEBI" id="CHEBI:15378"/>
        <dbReference type="ChEBI" id="CHEBI:29999"/>
        <dbReference type="ChEBI" id="CHEBI:30616"/>
        <dbReference type="ChEBI" id="CHEBI:83421"/>
        <dbReference type="ChEBI" id="CHEBI:456216"/>
        <dbReference type="EC" id="2.7.11.1"/>
    </reaction>
</comment>
<keyword evidence="2" id="KW-1003">Cell membrane</keyword>
<evidence type="ECO:0000256" key="12">
    <source>
        <dbReference type="ARBA" id="ARBA00047899"/>
    </source>
</evidence>
<dbReference type="Proteomes" id="UP001418222">
    <property type="component" value="Unassembled WGS sequence"/>
</dbReference>
<keyword evidence="15" id="KW-0472">Membrane</keyword>
<organism evidence="20 21">
    <name type="scientific">Platanthera zijinensis</name>
    <dbReference type="NCBI Taxonomy" id="2320716"/>
    <lineage>
        <taxon>Eukaryota</taxon>
        <taxon>Viridiplantae</taxon>
        <taxon>Streptophyta</taxon>
        <taxon>Embryophyta</taxon>
        <taxon>Tracheophyta</taxon>
        <taxon>Spermatophyta</taxon>
        <taxon>Magnoliopsida</taxon>
        <taxon>Liliopsida</taxon>
        <taxon>Asparagales</taxon>
        <taxon>Orchidaceae</taxon>
        <taxon>Orchidoideae</taxon>
        <taxon>Orchideae</taxon>
        <taxon>Orchidinae</taxon>
        <taxon>Platanthera</taxon>
    </lineage>
</organism>
<dbReference type="InterPro" id="IPR003609">
    <property type="entry name" value="Pan_app"/>
</dbReference>
<evidence type="ECO:0000313" key="21">
    <source>
        <dbReference type="Proteomes" id="UP001418222"/>
    </source>
</evidence>
<protein>
    <recommendedName>
        <fullName evidence="14">Receptor-like serine/threonine-protein kinase</fullName>
        <ecNumber evidence="14">2.7.11.1</ecNumber>
    </recommendedName>
</protein>
<evidence type="ECO:0000256" key="16">
    <source>
        <dbReference type="SAM" id="SignalP"/>
    </source>
</evidence>
<dbReference type="EMBL" id="JBBWWQ010000007">
    <property type="protein sequence ID" value="KAK8942941.1"/>
    <property type="molecule type" value="Genomic_DNA"/>
</dbReference>
<keyword evidence="4" id="KW-0245">EGF-like domain</keyword>
<evidence type="ECO:0000256" key="2">
    <source>
        <dbReference type="ARBA" id="ARBA00022475"/>
    </source>
</evidence>
<evidence type="ECO:0000256" key="14">
    <source>
        <dbReference type="PIRNR" id="PIRNR000641"/>
    </source>
</evidence>